<reference evidence="2 3" key="1">
    <citation type="submission" date="2018-02" db="EMBL/GenBank/DDBJ databases">
        <title>Comparative genomes isolates from brazilian mangrove.</title>
        <authorList>
            <person name="Araujo J.E."/>
            <person name="Taketani R.G."/>
            <person name="Silva M.C.P."/>
            <person name="Loureco M.V."/>
            <person name="Andreote F.D."/>
        </authorList>
    </citation>
    <scope>NUCLEOTIDE SEQUENCE [LARGE SCALE GENOMIC DNA]</scope>
    <source>
        <strain evidence="2 3">Nap-Phe MGV</strain>
    </source>
</reference>
<accession>A0A2S8GNH7</accession>
<dbReference type="AlphaFoldDB" id="A0A2S8GNH7"/>
<gene>
    <name evidence="2" type="ORF">C5Y93_12170</name>
</gene>
<dbReference type="GO" id="GO:0006352">
    <property type="term" value="P:DNA-templated transcription initiation"/>
    <property type="evidence" value="ECO:0007669"/>
    <property type="project" value="InterPro"/>
</dbReference>
<dbReference type="InterPro" id="IPR053812">
    <property type="entry name" value="HTH_Sigma70_ECF-like"/>
</dbReference>
<evidence type="ECO:0000313" key="3">
    <source>
        <dbReference type="Proteomes" id="UP000237819"/>
    </source>
</evidence>
<dbReference type="Gene3D" id="1.10.10.10">
    <property type="entry name" value="Winged helix-like DNA-binding domain superfamily/Winged helix DNA-binding domain"/>
    <property type="match status" value="1"/>
</dbReference>
<dbReference type="EMBL" id="PUHZ01000012">
    <property type="protein sequence ID" value="PQO45996.1"/>
    <property type="molecule type" value="Genomic_DNA"/>
</dbReference>
<dbReference type="SUPFAM" id="SSF88946">
    <property type="entry name" value="Sigma2 domain of RNA polymerase sigma factors"/>
    <property type="match status" value="1"/>
</dbReference>
<organism evidence="2 3">
    <name type="scientific">Blastopirellula marina</name>
    <dbReference type="NCBI Taxonomy" id="124"/>
    <lineage>
        <taxon>Bacteria</taxon>
        <taxon>Pseudomonadati</taxon>
        <taxon>Planctomycetota</taxon>
        <taxon>Planctomycetia</taxon>
        <taxon>Pirellulales</taxon>
        <taxon>Pirellulaceae</taxon>
        <taxon>Blastopirellula</taxon>
    </lineage>
</organism>
<name>A0A2S8GNH7_9BACT</name>
<dbReference type="InterPro" id="IPR036388">
    <property type="entry name" value="WH-like_DNA-bd_sf"/>
</dbReference>
<dbReference type="Proteomes" id="UP000237819">
    <property type="component" value="Unassembled WGS sequence"/>
</dbReference>
<dbReference type="RefSeq" id="WP_105335696.1">
    <property type="nucleotide sequence ID" value="NZ_PUHZ01000012.1"/>
</dbReference>
<dbReference type="OrthoDB" id="283468at2"/>
<dbReference type="InterPro" id="IPR013324">
    <property type="entry name" value="RNA_pol_sigma_r3/r4-like"/>
</dbReference>
<dbReference type="Pfam" id="PF07638">
    <property type="entry name" value="Sigma70_ECF"/>
    <property type="match status" value="1"/>
</dbReference>
<sequence length="201" mass="23054">MPATSATTQDIERILEAERQRPVMAYDLILERSLERLRRLTKAMMRSYPSLMRWEETDDVFQEAAIRLYRSLKSVKPQSAQHYFKLATMQIRRTLIDLARKHLGPLAEAANHQSHFALAELPRQDEDDAPVTLAQWAEFHEAVDNLPEELRDAFSLIWYADATHGDAAQILGVSTKTIQRRFLKARLLLAEATPDLSPSND</sequence>
<dbReference type="InterPro" id="IPR013325">
    <property type="entry name" value="RNA_pol_sigma_r2"/>
</dbReference>
<feature type="domain" description="RNA polymerase sigma-70 ECF-like HTH" evidence="1">
    <location>
        <begin position="9"/>
        <end position="190"/>
    </location>
</feature>
<dbReference type="GO" id="GO:0003700">
    <property type="term" value="F:DNA-binding transcription factor activity"/>
    <property type="evidence" value="ECO:0007669"/>
    <property type="project" value="InterPro"/>
</dbReference>
<dbReference type="NCBIfam" id="TIGR02937">
    <property type="entry name" value="sigma70-ECF"/>
    <property type="match status" value="1"/>
</dbReference>
<dbReference type="SUPFAM" id="SSF88659">
    <property type="entry name" value="Sigma3 and sigma4 domains of RNA polymerase sigma factors"/>
    <property type="match status" value="1"/>
</dbReference>
<protein>
    <submittedName>
        <fullName evidence="2">Sigma-70 family RNA polymerase sigma factor</fullName>
    </submittedName>
</protein>
<evidence type="ECO:0000259" key="1">
    <source>
        <dbReference type="Pfam" id="PF07638"/>
    </source>
</evidence>
<evidence type="ECO:0000313" key="2">
    <source>
        <dbReference type="EMBL" id="PQO45996.1"/>
    </source>
</evidence>
<comment type="caution">
    <text evidence="2">The sequence shown here is derived from an EMBL/GenBank/DDBJ whole genome shotgun (WGS) entry which is preliminary data.</text>
</comment>
<proteinExistence type="predicted"/>
<dbReference type="InterPro" id="IPR014284">
    <property type="entry name" value="RNA_pol_sigma-70_dom"/>
</dbReference>